<reference evidence="1 2" key="1">
    <citation type="journal article" date="2019" name="Int. J. Syst. Evol. Microbiol.">
        <title>The Global Catalogue of Microorganisms (GCM) 10K type strain sequencing project: providing services to taxonomists for standard genome sequencing and annotation.</title>
        <authorList>
            <consortium name="The Broad Institute Genomics Platform"/>
            <consortium name="The Broad Institute Genome Sequencing Center for Infectious Disease"/>
            <person name="Wu L."/>
            <person name="Ma J."/>
        </authorList>
    </citation>
    <scope>NUCLEOTIDE SEQUENCE [LARGE SCALE GENOMIC DNA]</scope>
    <source>
        <strain evidence="1 2">JCM 1405</strain>
    </source>
</reference>
<comment type="caution">
    <text evidence="1">The sequence shown here is derived from an EMBL/GenBank/DDBJ whole genome shotgun (WGS) entry which is preliminary data.</text>
</comment>
<proteinExistence type="predicted"/>
<evidence type="ECO:0000313" key="1">
    <source>
        <dbReference type="EMBL" id="GAA0730951.1"/>
    </source>
</evidence>
<sequence>MRVIIESLDENYAFCRREDKILIQIPLRFLNEAKIGNIIYLPDTRRLN</sequence>
<keyword evidence="2" id="KW-1185">Reference proteome</keyword>
<dbReference type="EMBL" id="BAAACF010000012">
    <property type="protein sequence ID" value="GAA0730951.1"/>
    <property type="molecule type" value="Genomic_DNA"/>
</dbReference>
<protein>
    <submittedName>
        <fullName evidence="1">Uncharacterized protein</fullName>
    </submittedName>
</protein>
<gene>
    <name evidence="1" type="ORF">GCM10008905_32830</name>
</gene>
<name>A0ABN1J7G8_9CLOT</name>
<dbReference type="Proteomes" id="UP001500339">
    <property type="component" value="Unassembled WGS sequence"/>
</dbReference>
<evidence type="ECO:0000313" key="2">
    <source>
        <dbReference type="Proteomes" id="UP001500339"/>
    </source>
</evidence>
<organism evidence="1 2">
    <name type="scientific">Clostridium malenominatum</name>
    <dbReference type="NCBI Taxonomy" id="1539"/>
    <lineage>
        <taxon>Bacteria</taxon>
        <taxon>Bacillati</taxon>
        <taxon>Bacillota</taxon>
        <taxon>Clostridia</taxon>
        <taxon>Eubacteriales</taxon>
        <taxon>Clostridiaceae</taxon>
        <taxon>Clostridium</taxon>
    </lineage>
</organism>
<accession>A0ABN1J7G8</accession>
<dbReference type="RefSeq" id="WP_343771476.1">
    <property type="nucleotide sequence ID" value="NZ_BAAACF010000012.1"/>
</dbReference>